<evidence type="ECO:0000256" key="3">
    <source>
        <dbReference type="ARBA" id="ARBA00022906"/>
    </source>
</evidence>
<dbReference type="SUPFAM" id="SSF161111">
    <property type="entry name" value="Cation efflux protein transmembrane domain-like"/>
    <property type="match status" value="1"/>
</dbReference>
<feature type="transmembrane region" description="Helical" evidence="6">
    <location>
        <begin position="18"/>
        <end position="39"/>
    </location>
</feature>
<feature type="transmembrane region" description="Helical" evidence="6">
    <location>
        <begin position="148"/>
        <end position="165"/>
    </location>
</feature>
<dbReference type="Gene3D" id="1.20.1510.10">
    <property type="entry name" value="Cation efflux protein transmembrane domain"/>
    <property type="match status" value="1"/>
</dbReference>
<dbReference type="PANTHER" id="PTHR11562:SF17">
    <property type="entry name" value="RE54080P-RELATED"/>
    <property type="match status" value="1"/>
</dbReference>
<dbReference type="AlphaFoldDB" id="A0A5E7XTM7"/>
<organism evidence="8 9">
    <name type="scientific">Sphingomonas aurantiaca</name>
    <dbReference type="NCBI Taxonomy" id="185949"/>
    <lineage>
        <taxon>Bacteria</taxon>
        <taxon>Pseudomonadati</taxon>
        <taxon>Pseudomonadota</taxon>
        <taxon>Alphaproteobacteria</taxon>
        <taxon>Sphingomonadales</taxon>
        <taxon>Sphingomonadaceae</taxon>
        <taxon>Sphingomonas</taxon>
    </lineage>
</organism>
<keyword evidence="3" id="KW-0862">Zinc</keyword>
<dbReference type="InterPro" id="IPR058533">
    <property type="entry name" value="Cation_efflux_TM"/>
</dbReference>
<protein>
    <submittedName>
        <fullName evidence="8">RND transporter</fullName>
    </submittedName>
</protein>
<feature type="domain" description="Cation efflux protein transmembrane" evidence="7">
    <location>
        <begin position="18"/>
        <end position="192"/>
    </location>
</feature>
<proteinExistence type="predicted"/>
<evidence type="ECO:0000259" key="7">
    <source>
        <dbReference type="Pfam" id="PF01545"/>
    </source>
</evidence>
<keyword evidence="5 6" id="KW-0472">Membrane</keyword>
<evidence type="ECO:0000313" key="9">
    <source>
        <dbReference type="Proteomes" id="UP000326857"/>
    </source>
</evidence>
<evidence type="ECO:0000256" key="5">
    <source>
        <dbReference type="ARBA" id="ARBA00023136"/>
    </source>
</evidence>
<reference evidence="8 9" key="1">
    <citation type="submission" date="2019-09" db="EMBL/GenBank/DDBJ databases">
        <authorList>
            <person name="Dittami M. S."/>
        </authorList>
    </citation>
    <scope>NUCLEOTIDE SEQUENCE [LARGE SCALE GENOMIC DNA]</scope>
    <source>
        <strain evidence="8">SPHINGO391</strain>
    </source>
</reference>
<dbReference type="Proteomes" id="UP000326857">
    <property type="component" value="Unassembled WGS sequence"/>
</dbReference>
<dbReference type="RefSeq" id="WP_151989670.1">
    <property type="nucleotide sequence ID" value="NZ_LR701510.1"/>
</dbReference>
<dbReference type="InterPro" id="IPR050681">
    <property type="entry name" value="CDF/SLC30A"/>
</dbReference>
<keyword evidence="3" id="KW-0864">Zinc transport</keyword>
<evidence type="ECO:0000256" key="6">
    <source>
        <dbReference type="SAM" id="Phobius"/>
    </source>
</evidence>
<dbReference type="EMBL" id="CABVLI010000009">
    <property type="protein sequence ID" value="VVS97429.1"/>
    <property type="molecule type" value="Genomic_DNA"/>
</dbReference>
<gene>
    <name evidence="8" type="ORF">SPHINGO391_170004</name>
</gene>
<feature type="transmembrane region" description="Helical" evidence="6">
    <location>
        <begin position="74"/>
        <end position="92"/>
    </location>
</feature>
<comment type="subcellular location">
    <subcellularLocation>
        <location evidence="1">Membrane</location>
        <topology evidence="1">Multi-pass membrane protein</topology>
    </subcellularLocation>
</comment>
<sequence length="205" mass="21691">MSDPTLSASTTDRQRRTLWIVLILNAGLALAFVATGLIGDSSALIANGLDNGSDAAVYGLSLVALTRGARWKQLAAGVSGIMLLLFAVAVLIDVARRFAQGSDPIGPTMIGMSIVAGIINYLCLRLLQKLENKDVNLRAATTFSLNDFISNGGIVIAGVLVMWLGMNWPDLVVGLATAAIQLWGGIKILRDAKQDARKTKDNQNG</sequence>
<dbReference type="InterPro" id="IPR027469">
    <property type="entry name" value="Cation_efflux_TMD_sf"/>
</dbReference>
<keyword evidence="2 6" id="KW-0812">Transmembrane</keyword>
<keyword evidence="3" id="KW-0406">Ion transport</keyword>
<dbReference type="PANTHER" id="PTHR11562">
    <property type="entry name" value="CATION EFFLUX PROTEIN/ ZINC TRANSPORTER"/>
    <property type="match status" value="1"/>
</dbReference>
<evidence type="ECO:0000256" key="4">
    <source>
        <dbReference type="ARBA" id="ARBA00022989"/>
    </source>
</evidence>
<dbReference type="Pfam" id="PF01545">
    <property type="entry name" value="Cation_efflux"/>
    <property type="match status" value="1"/>
</dbReference>
<keyword evidence="4 6" id="KW-1133">Transmembrane helix</keyword>
<evidence type="ECO:0000256" key="2">
    <source>
        <dbReference type="ARBA" id="ARBA00022692"/>
    </source>
</evidence>
<keyword evidence="3" id="KW-0813">Transport</keyword>
<name>A0A5E7XTM7_9SPHN</name>
<feature type="transmembrane region" description="Helical" evidence="6">
    <location>
        <begin position="104"/>
        <end position="127"/>
    </location>
</feature>
<feature type="transmembrane region" description="Helical" evidence="6">
    <location>
        <begin position="171"/>
        <end position="189"/>
    </location>
</feature>
<accession>A0A5E7XTM7</accession>
<dbReference type="GO" id="GO:0005385">
    <property type="term" value="F:zinc ion transmembrane transporter activity"/>
    <property type="evidence" value="ECO:0007669"/>
    <property type="project" value="TreeGrafter"/>
</dbReference>
<evidence type="ECO:0000256" key="1">
    <source>
        <dbReference type="ARBA" id="ARBA00004141"/>
    </source>
</evidence>
<dbReference type="GO" id="GO:0005886">
    <property type="term" value="C:plasma membrane"/>
    <property type="evidence" value="ECO:0007669"/>
    <property type="project" value="TreeGrafter"/>
</dbReference>
<evidence type="ECO:0000313" key="8">
    <source>
        <dbReference type="EMBL" id="VVS97429.1"/>
    </source>
</evidence>